<feature type="transmembrane region" description="Helical" evidence="1">
    <location>
        <begin position="154"/>
        <end position="175"/>
    </location>
</feature>
<reference evidence="2 3" key="1">
    <citation type="submission" date="2018-07" db="EMBL/GenBank/DDBJ databases">
        <title>Complete genome sequence of Psychrobacillus sp. PB01, isolated from iceberg, and comparative genome analysis of Psychrobacillus strains.</title>
        <authorList>
            <person name="Lee P.C."/>
        </authorList>
    </citation>
    <scope>NUCLEOTIDE SEQUENCE [LARGE SCALE GENOMIC DNA]</scope>
    <source>
        <strain evidence="2 3">PB01</strain>
    </source>
</reference>
<sequence length="243" mass="26781">MFLSNSKLGDVVKTQVKFKLNAYMGAVVSFIFIQLLGLLLSINGSSSMGTSINNISIKVSVISYDIVFIFVVIWALFVGNLITTKAYRYDDFSFVTTRLSNNLANIVVLCLLSVFAGVTTFLSTYLLRIIVLLFSNLDYDKGPGLLENPISSLINVAVMIFVILTISAAGYLWGVLVQITKIFMILLPLLIVAMLATQFGQTFIQYIFIGNISMLVLMIKLICVSVLLFGVAILSSNRLEVRS</sequence>
<accession>A0A5J6SSQ5</accession>
<dbReference type="Proteomes" id="UP000325517">
    <property type="component" value="Chromosome"/>
</dbReference>
<dbReference type="AlphaFoldDB" id="A0A5J6SSQ5"/>
<protein>
    <submittedName>
        <fullName evidence="2">Uncharacterized protein</fullName>
    </submittedName>
</protein>
<feature type="transmembrane region" description="Helical" evidence="1">
    <location>
        <begin position="62"/>
        <end position="82"/>
    </location>
</feature>
<evidence type="ECO:0000256" key="1">
    <source>
        <dbReference type="SAM" id="Phobius"/>
    </source>
</evidence>
<keyword evidence="1" id="KW-0472">Membrane</keyword>
<proteinExistence type="predicted"/>
<feature type="transmembrane region" description="Helical" evidence="1">
    <location>
        <begin position="182"/>
        <end position="200"/>
    </location>
</feature>
<evidence type="ECO:0000313" key="2">
    <source>
        <dbReference type="EMBL" id="QFG00493.1"/>
    </source>
</evidence>
<keyword evidence="3" id="KW-1185">Reference proteome</keyword>
<feature type="transmembrane region" description="Helical" evidence="1">
    <location>
        <begin position="20"/>
        <end position="42"/>
    </location>
</feature>
<keyword evidence="1" id="KW-1133">Transmembrane helix</keyword>
<keyword evidence="1" id="KW-0812">Transmembrane</keyword>
<evidence type="ECO:0000313" key="3">
    <source>
        <dbReference type="Proteomes" id="UP000325517"/>
    </source>
</evidence>
<name>A0A5J6SSQ5_9BACI</name>
<gene>
    <name evidence="2" type="ORF">PB01_17725</name>
</gene>
<feature type="transmembrane region" description="Helical" evidence="1">
    <location>
        <begin position="103"/>
        <end position="134"/>
    </location>
</feature>
<feature type="transmembrane region" description="Helical" evidence="1">
    <location>
        <begin position="206"/>
        <end position="234"/>
    </location>
</feature>
<dbReference type="KEGG" id="psyo:PB01_17725"/>
<dbReference type="EMBL" id="CP031223">
    <property type="protein sequence ID" value="QFG00493.1"/>
    <property type="molecule type" value="Genomic_DNA"/>
</dbReference>
<organism evidence="2 3">
    <name type="scientific">Psychrobacillus glaciei</name>
    <dbReference type="NCBI Taxonomy" id="2283160"/>
    <lineage>
        <taxon>Bacteria</taxon>
        <taxon>Bacillati</taxon>
        <taxon>Bacillota</taxon>
        <taxon>Bacilli</taxon>
        <taxon>Bacillales</taxon>
        <taxon>Bacillaceae</taxon>
        <taxon>Psychrobacillus</taxon>
    </lineage>
</organism>